<keyword evidence="6" id="KW-1185">Reference proteome</keyword>
<dbReference type="EC" id="3.7.-.-" evidence="5"/>
<dbReference type="EMBL" id="JBHTAS010000001">
    <property type="protein sequence ID" value="MFC7141541.1"/>
    <property type="molecule type" value="Genomic_DNA"/>
</dbReference>
<name>A0ABD5Y3U3_9EURY</name>
<protein>
    <submittedName>
        <fullName evidence="5">Fumarylacetoacetate hydrolase family protein</fullName>
        <ecNumber evidence="5">3.7.-.-</ecNumber>
    </submittedName>
</protein>
<proteinExistence type="inferred from homology"/>
<dbReference type="Pfam" id="PF10370">
    <property type="entry name" value="Rv2993c-like_N"/>
    <property type="match status" value="1"/>
</dbReference>
<organism evidence="5 6">
    <name type="scientific">Halosimplex aquaticum</name>
    <dbReference type="NCBI Taxonomy" id="3026162"/>
    <lineage>
        <taxon>Archaea</taxon>
        <taxon>Methanobacteriati</taxon>
        <taxon>Methanobacteriota</taxon>
        <taxon>Stenosarchaea group</taxon>
        <taxon>Halobacteria</taxon>
        <taxon>Halobacteriales</taxon>
        <taxon>Haloarculaceae</taxon>
        <taxon>Halosimplex</taxon>
    </lineage>
</organism>
<sequence>MRFVRYTDGGSATWGVRDGDTIHSLDGQPTGEPTYEELTNQSYLDEVRRRVEGGALSQRSAEEVSLLAPVPVPGKIVCVGLNYRDHAEEQDEEIPETPLLFSKAPTTVTNPGDPIVHPGGDEQVDYEVELAVVIGRQAKAIDEDEVDDHVAGYTVLNDVSGRRSQFDDGQFFRGKSFDTFSPMGPSLVAGDDLDPNAVDVSLRVNGDTKQDSNTEQFIFDVQEAVSYISEQMTLRPGDVISTGTPGGVGIFREPLDLLEPGDVCEAEIEGIGTLENHVVAE</sequence>
<dbReference type="GO" id="GO:0016853">
    <property type="term" value="F:isomerase activity"/>
    <property type="evidence" value="ECO:0007669"/>
    <property type="project" value="UniProtKB-ARBA"/>
</dbReference>
<evidence type="ECO:0000313" key="6">
    <source>
        <dbReference type="Proteomes" id="UP001596432"/>
    </source>
</evidence>
<dbReference type="GO" id="GO:0019752">
    <property type="term" value="P:carboxylic acid metabolic process"/>
    <property type="evidence" value="ECO:0007669"/>
    <property type="project" value="UniProtKB-ARBA"/>
</dbReference>
<feature type="domain" description="Fumarylacetoacetase-like C-terminal" evidence="3">
    <location>
        <begin position="75"/>
        <end position="279"/>
    </location>
</feature>
<gene>
    <name evidence="5" type="ORF">ACFQMA_17095</name>
</gene>
<dbReference type="AlphaFoldDB" id="A0ABD5Y3U3"/>
<dbReference type="GO" id="GO:0046872">
    <property type="term" value="F:metal ion binding"/>
    <property type="evidence" value="ECO:0007669"/>
    <property type="project" value="UniProtKB-KW"/>
</dbReference>
<feature type="domain" description="Rv2993c-like N-terminal" evidence="4">
    <location>
        <begin position="1"/>
        <end position="69"/>
    </location>
</feature>
<evidence type="ECO:0000259" key="4">
    <source>
        <dbReference type="Pfam" id="PF10370"/>
    </source>
</evidence>
<dbReference type="Gene3D" id="3.90.850.10">
    <property type="entry name" value="Fumarylacetoacetase-like, C-terminal domain"/>
    <property type="match status" value="1"/>
</dbReference>
<dbReference type="InterPro" id="IPR011234">
    <property type="entry name" value="Fumarylacetoacetase-like_C"/>
</dbReference>
<dbReference type="GO" id="GO:0016787">
    <property type="term" value="F:hydrolase activity"/>
    <property type="evidence" value="ECO:0007669"/>
    <property type="project" value="UniProtKB-KW"/>
</dbReference>
<evidence type="ECO:0000259" key="3">
    <source>
        <dbReference type="Pfam" id="PF01557"/>
    </source>
</evidence>
<evidence type="ECO:0000256" key="2">
    <source>
        <dbReference type="ARBA" id="ARBA00022723"/>
    </source>
</evidence>
<reference evidence="5 6" key="1">
    <citation type="journal article" date="2019" name="Int. J. Syst. Evol. Microbiol.">
        <title>The Global Catalogue of Microorganisms (GCM) 10K type strain sequencing project: providing services to taxonomists for standard genome sequencing and annotation.</title>
        <authorList>
            <consortium name="The Broad Institute Genomics Platform"/>
            <consortium name="The Broad Institute Genome Sequencing Center for Infectious Disease"/>
            <person name="Wu L."/>
            <person name="Ma J."/>
        </authorList>
    </citation>
    <scope>NUCLEOTIDE SEQUENCE [LARGE SCALE GENOMIC DNA]</scope>
    <source>
        <strain evidence="5 6">XZYJT29</strain>
    </source>
</reference>
<dbReference type="SUPFAM" id="SSF56529">
    <property type="entry name" value="FAH"/>
    <property type="match status" value="1"/>
</dbReference>
<dbReference type="GeneID" id="78821857"/>
<comment type="similarity">
    <text evidence="1">Belongs to the FAH family.</text>
</comment>
<dbReference type="PANTHER" id="PTHR42796">
    <property type="entry name" value="FUMARYLACETOACETATE HYDROLASE DOMAIN-CONTAINING PROTEIN 2A-RELATED"/>
    <property type="match status" value="1"/>
</dbReference>
<keyword evidence="2" id="KW-0479">Metal-binding</keyword>
<dbReference type="Pfam" id="PF01557">
    <property type="entry name" value="FAA_hydrolase"/>
    <property type="match status" value="1"/>
</dbReference>
<dbReference type="InterPro" id="IPR051121">
    <property type="entry name" value="FAH"/>
</dbReference>
<dbReference type="InterPro" id="IPR036663">
    <property type="entry name" value="Fumarylacetoacetase_C_sf"/>
</dbReference>
<evidence type="ECO:0000313" key="5">
    <source>
        <dbReference type="EMBL" id="MFC7141541.1"/>
    </source>
</evidence>
<dbReference type="PANTHER" id="PTHR42796:SF4">
    <property type="entry name" value="FUMARYLACETOACETATE HYDROLASE DOMAIN-CONTAINING PROTEIN 2A"/>
    <property type="match status" value="1"/>
</dbReference>
<accession>A0ABD5Y3U3</accession>
<evidence type="ECO:0000256" key="1">
    <source>
        <dbReference type="ARBA" id="ARBA00010211"/>
    </source>
</evidence>
<keyword evidence="5" id="KW-0378">Hydrolase</keyword>
<comment type="caution">
    <text evidence="5">The sequence shown here is derived from an EMBL/GenBank/DDBJ whole genome shotgun (WGS) entry which is preliminary data.</text>
</comment>
<dbReference type="RefSeq" id="WP_274322622.1">
    <property type="nucleotide sequence ID" value="NZ_CP118158.1"/>
</dbReference>
<dbReference type="FunFam" id="3.90.850.10:FF:000002">
    <property type="entry name" value="2-hydroxyhepta-2,4-diene-1,7-dioate isomerase"/>
    <property type="match status" value="1"/>
</dbReference>
<dbReference type="Proteomes" id="UP001596432">
    <property type="component" value="Unassembled WGS sequence"/>
</dbReference>
<dbReference type="InterPro" id="IPR018833">
    <property type="entry name" value="Rv2993c-like_N"/>
</dbReference>